<organism evidence="10 11">
    <name type="scientific">Geomonas terrae</name>
    <dbReference type="NCBI Taxonomy" id="2562681"/>
    <lineage>
        <taxon>Bacteria</taxon>
        <taxon>Pseudomonadati</taxon>
        <taxon>Thermodesulfobacteriota</taxon>
        <taxon>Desulfuromonadia</taxon>
        <taxon>Geobacterales</taxon>
        <taxon>Geobacteraceae</taxon>
        <taxon>Geomonas</taxon>
    </lineage>
</organism>
<feature type="domain" description="PAC" evidence="9">
    <location>
        <begin position="240"/>
        <end position="292"/>
    </location>
</feature>
<dbReference type="InterPro" id="IPR036097">
    <property type="entry name" value="HisK_dim/P_sf"/>
</dbReference>
<dbReference type="Gene3D" id="1.10.287.130">
    <property type="match status" value="1"/>
</dbReference>
<protein>
    <recommendedName>
        <fullName evidence="2">histidine kinase</fullName>
        <ecNumber evidence="2">2.7.13.3</ecNumber>
    </recommendedName>
</protein>
<dbReference type="CDD" id="cd00130">
    <property type="entry name" value="PAS"/>
    <property type="match status" value="1"/>
</dbReference>
<evidence type="ECO:0000259" key="6">
    <source>
        <dbReference type="PROSITE" id="PS50109"/>
    </source>
</evidence>
<name>A0A4S1CHA4_9BACT</name>
<dbReference type="InterPro" id="IPR001789">
    <property type="entry name" value="Sig_transdc_resp-reg_receiver"/>
</dbReference>
<evidence type="ECO:0000313" key="10">
    <source>
        <dbReference type="EMBL" id="TGU72967.1"/>
    </source>
</evidence>
<dbReference type="InterPro" id="IPR000700">
    <property type="entry name" value="PAS-assoc_C"/>
</dbReference>
<dbReference type="InterPro" id="IPR003661">
    <property type="entry name" value="HisK_dim/P_dom"/>
</dbReference>
<feature type="domain" description="Response regulatory" evidence="7">
    <location>
        <begin position="539"/>
        <end position="654"/>
    </location>
</feature>
<dbReference type="EMBL" id="SRSC01000002">
    <property type="protein sequence ID" value="TGU72967.1"/>
    <property type="molecule type" value="Genomic_DNA"/>
</dbReference>
<evidence type="ECO:0000256" key="3">
    <source>
        <dbReference type="ARBA" id="ARBA00022553"/>
    </source>
</evidence>
<dbReference type="PRINTS" id="PR00344">
    <property type="entry name" value="BCTRLSENSOR"/>
</dbReference>
<keyword evidence="5" id="KW-0175">Coiled coil</keyword>
<dbReference type="InterPro" id="IPR000014">
    <property type="entry name" value="PAS"/>
</dbReference>
<proteinExistence type="predicted"/>
<dbReference type="InterPro" id="IPR003594">
    <property type="entry name" value="HATPase_dom"/>
</dbReference>
<dbReference type="AlphaFoldDB" id="A0A4S1CHA4"/>
<dbReference type="Gene3D" id="3.30.565.10">
    <property type="entry name" value="Histidine kinase-like ATPase, C-terminal domain"/>
    <property type="match status" value="1"/>
</dbReference>
<dbReference type="SMART" id="SM00448">
    <property type="entry name" value="REC"/>
    <property type="match status" value="2"/>
</dbReference>
<comment type="caution">
    <text evidence="10">The sequence shown here is derived from an EMBL/GenBank/DDBJ whole genome shotgun (WGS) entry which is preliminary data.</text>
</comment>
<dbReference type="SUPFAM" id="SSF52172">
    <property type="entry name" value="CheY-like"/>
    <property type="match status" value="2"/>
</dbReference>
<dbReference type="EC" id="2.7.13.3" evidence="2"/>
<reference evidence="10 11" key="1">
    <citation type="submission" date="2019-04" db="EMBL/GenBank/DDBJ databases">
        <title>Geobacter oryzae sp. nov., ferric-reducing bacteria isolated from paddy soil.</title>
        <authorList>
            <person name="Xu Z."/>
            <person name="Masuda Y."/>
            <person name="Itoh H."/>
            <person name="Senoo K."/>
        </authorList>
    </citation>
    <scope>NUCLEOTIDE SEQUENCE [LARGE SCALE GENOMIC DNA]</scope>
    <source>
        <strain evidence="10 11">Red111</strain>
    </source>
</reference>
<feature type="coiled-coil region" evidence="5">
    <location>
        <begin position="120"/>
        <end position="172"/>
    </location>
</feature>
<dbReference type="SUPFAM" id="SSF47384">
    <property type="entry name" value="Homodimeric domain of signal transducing histidine kinase"/>
    <property type="match status" value="1"/>
</dbReference>
<evidence type="ECO:0000256" key="4">
    <source>
        <dbReference type="PROSITE-ProRule" id="PRU00169"/>
    </source>
</evidence>
<evidence type="ECO:0000256" key="5">
    <source>
        <dbReference type="SAM" id="Coils"/>
    </source>
</evidence>
<feature type="modified residue" description="4-aspartylphosphate" evidence="4">
    <location>
        <position position="590"/>
    </location>
</feature>
<dbReference type="PROSITE" id="PS50109">
    <property type="entry name" value="HIS_KIN"/>
    <property type="match status" value="1"/>
</dbReference>
<dbReference type="CDD" id="cd00082">
    <property type="entry name" value="HisKA"/>
    <property type="match status" value="1"/>
</dbReference>
<dbReference type="PROSITE" id="PS50112">
    <property type="entry name" value="PAS"/>
    <property type="match status" value="1"/>
</dbReference>
<dbReference type="InterPro" id="IPR005467">
    <property type="entry name" value="His_kinase_dom"/>
</dbReference>
<dbReference type="InterPro" id="IPR004358">
    <property type="entry name" value="Sig_transdc_His_kin-like_C"/>
</dbReference>
<dbReference type="PANTHER" id="PTHR43547">
    <property type="entry name" value="TWO-COMPONENT HISTIDINE KINASE"/>
    <property type="match status" value="1"/>
</dbReference>
<feature type="domain" description="Histidine kinase" evidence="6">
    <location>
        <begin position="305"/>
        <end position="518"/>
    </location>
</feature>
<sequence length="656" mass="72899">MKLLAIDDNHDNLLTLGALLKIFLPEASLITSQSAQDGIRRARMEGPDAILLDIQMPGMDGFEATRRLKSIPSTQHIPVILVTAHRSDSACRVKGLECGADAFLSKPIDEAELVAQIKAMVRIKRSEDALRRERDSLEALVARRTGELLLANRELKENLERLAQSEARYSRAVRGTSDGLWDWDLKSGDFYYSPRWKELLGFADDELFNEADTFFSRLHPDEVARVQDALDAHFSGRSSFDLELRLRTREEVYLKVRCRGQAEWNTEGEAVRLSGAITDITERQQMEEQLRQSQKMEAVGQLAGGVAHDFNNVLTVIAGYANILKMDLPDDSQHLELVEQIAVASERAAQLTRGLLAFSRKQAMAPQQTDVGEIVRRVEQFLVRVIGEDIQLKTELLPERLPVFVDLGQIEQVLINLAANARDAMPRGGTFTIATGLQEAGAGGAQAVIIVSDTGKGMDEETRNRIFEPFFTTKEVGKGTGLGMAIVYGIIQQHKGSIRVSSTPGYGTTFTIELPLLTVETSLGQDQVAPFEPPSGTETILVAEDDPSVRNLVEMVLTKHGYQVILADDGQEVVERFALHQNGIGLVLMDIIMPRKNGIDAFDEIRKVRPDAKVLFTSGYTADFIQSRGMQEGVELIMKPVQPSELLRRVREVLER</sequence>
<comment type="catalytic activity">
    <reaction evidence="1">
        <text>ATP + protein L-histidine = ADP + protein N-phospho-L-histidine.</text>
        <dbReference type="EC" id="2.7.13.3"/>
    </reaction>
</comment>
<feature type="modified residue" description="4-aspartylphosphate" evidence="4">
    <location>
        <position position="53"/>
    </location>
</feature>
<dbReference type="CDD" id="cd00156">
    <property type="entry name" value="REC"/>
    <property type="match status" value="1"/>
</dbReference>
<dbReference type="PANTHER" id="PTHR43547:SF2">
    <property type="entry name" value="HYBRID SIGNAL TRANSDUCTION HISTIDINE KINASE C"/>
    <property type="match status" value="1"/>
</dbReference>
<evidence type="ECO:0000259" key="9">
    <source>
        <dbReference type="PROSITE" id="PS50113"/>
    </source>
</evidence>
<dbReference type="NCBIfam" id="TIGR00229">
    <property type="entry name" value="sensory_box"/>
    <property type="match status" value="1"/>
</dbReference>
<dbReference type="SMART" id="SM00387">
    <property type="entry name" value="HATPase_c"/>
    <property type="match status" value="1"/>
</dbReference>
<gene>
    <name evidence="10" type="ORF">E4633_08730</name>
</gene>
<dbReference type="InterPro" id="IPR011006">
    <property type="entry name" value="CheY-like_superfamily"/>
</dbReference>
<dbReference type="SMART" id="SM00091">
    <property type="entry name" value="PAS"/>
    <property type="match status" value="1"/>
</dbReference>
<dbReference type="InterPro" id="IPR013655">
    <property type="entry name" value="PAS_fold_3"/>
</dbReference>
<dbReference type="Pfam" id="PF00072">
    <property type="entry name" value="Response_reg"/>
    <property type="match status" value="2"/>
</dbReference>
<dbReference type="SUPFAM" id="SSF55874">
    <property type="entry name" value="ATPase domain of HSP90 chaperone/DNA topoisomerase II/histidine kinase"/>
    <property type="match status" value="1"/>
</dbReference>
<dbReference type="Pfam" id="PF08447">
    <property type="entry name" value="PAS_3"/>
    <property type="match status" value="1"/>
</dbReference>
<evidence type="ECO:0000259" key="7">
    <source>
        <dbReference type="PROSITE" id="PS50110"/>
    </source>
</evidence>
<dbReference type="SUPFAM" id="SSF55785">
    <property type="entry name" value="PYP-like sensor domain (PAS domain)"/>
    <property type="match status" value="1"/>
</dbReference>
<dbReference type="SMART" id="SM00388">
    <property type="entry name" value="HisKA"/>
    <property type="match status" value="1"/>
</dbReference>
<feature type="domain" description="Response regulatory" evidence="7">
    <location>
        <begin position="2"/>
        <end position="121"/>
    </location>
</feature>
<accession>A0A4S1CHA4</accession>
<dbReference type="InterPro" id="IPR035965">
    <property type="entry name" value="PAS-like_dom_sf"/>
</dbReference>
<dbReference type="InterPro" id="IPR036890">
    <property type="entry name" value="HATPase_C_sf"/>
</dbReference>
<keyword evidence="11" id="KW-1185">Reference proteome</keyword>
<dbReference type="Proteomes" id="UP000306416">
    <property type="component" value="Unassembled WGS sequence"/>
</dbReference>
<evidence type="ECO:0000256" key="2">
    <source>
        <dbReference type="ARBA" id="ARBA00012438"/>
    </source>
</evidence>
<dbReference type="GO" id="GO:0000155">
    <property type="term" value="F:phosphorelay sensor kinase activity"/>
    <property type="evidence" value="ECO:0007669"/>
    <property type="project" value="InterPro"/>
</dbReference>
<dbReference type="Gene3D" id="3.40.50.2300">
    <property type="match status" value="2"/>
</dbReference>
<dbReference type="Gene3D" id="3.30.450.20">
    <property type="entry name" value="PAS domain"/>
    <property type="match status" value="1"/>
</dbReference>
<dbReference type="Pfam" id="PF02518">
    <property type="entry name" value="HATPase_c"/>
    <property type="match status" value="1"/>
</dbReference>
<feature type="domain" description="PAS" evidence="8">
    <location>
        <begin position="165"/>
        <end position="237"/>
    </location>
</feature>
<evidence type="ECO:0000256" key="1">
    <source>
        <dbReference type="ARBA" id="ARBA00000085"/>
    </source>
</evidence>
<evidence type="ECO:0000313" key="11">
    <source>
        <dbReference type="Proteomes" id="UP000306416"/>
    </source>
</evidence>
<dbReference type="PROSITE" id="PS50110">
    <property type="entry name" value="RESPONSE_REGULATORY"/>
    <property type="match status" value="2"/>
</dbReference>
<keyword evidence="3 4" id="KW-0597">Phosphoprotein</keyword>
<dbReference type="PROSITE" id="PS50113">
    <property type="entry name" value="PAC"/>
    <property type="match status" value="1"/>
</dbReference>
<evidence type="ECO:0000259" key="8">
    <source>
        <dbReference type="PROSITE" id="PS50112"/>
    </source>
</evidence>
<dbReference type="Pfam" id="PF00512">
    <property type="entry name" value="HisKA"/>
    <property type="match status" value="1"/>
</dbReference>